<gene>
    <name evidence="1" type="ORF">FD21_GL001404</name>
</gene>
<evidence type="ECO:0000313" key="2">
    <source>
        <dbReference type="Proteomes" id="UP000051576"/>
    </source>
</evidence>
<proteinExistence type="predicted"/>
<name>A0A0R2CDY2_9LACO</name>
<dbReference type="STRING" id="1133569.FD21_GL001404"/>
<dbReference type="EMBL" id="AYYX01000004">
    <property type="protein sequence ID" value="KRM89546.1"/>
    <property type="molecule type" value="Genomic_DNA"/>
</dbReference>
<dbReference type="Proteomes" id="UP000051576">
    <property type="component" value="Unassembled WGS sequence"/>
</dbReference>
<accession>A0A0R2CDY2</accession>
<keyword evidence="2" id="KW-1185">Reference proteome</keyword>
<comment type="caution">
    <text evidence="1">The sequence shown here is derived from an EMBL/GenBank/DDBJ whole genome shotgun (WGS) entry which is preliminary data.</text>
</comment>
<dbReference type="AlphaFoldDB" id="A0A0R2CDY2"/>
<dbReference type="PATRIC" id="fig|1133569.4.peg.1538"/>
<sequence>MLVDSQQQVSNYMKRYLEIITTISSILLIKDGTSQSLRKKDELWEYIADQDLELYHQLRRSLLGIGVNLPGKLGRKTAVGAYQIARKMYGFN</sequence>
<reference evidence="1 2" key="1">
    <citation type="journal article" date="2015" name="Genome Announc.">
        <title>Expanding the biotechnology potential of lactobacilli through comparative genomics of 213 strains and associated genera.</title>
        <authorList>
            <person name="Sun Z."/>
            <person name="Harris H.M."/>
            <person name="McCann A."/>
            <person name="Guo C."/>
            <person name="Argimon S."/>
            <person name="Zhang W."/>
            <person name="Yang X."/>
            <person name="Jeffery I.B."/>
            <person name="Cooney J.C."/>
            <person name="Kagawa T.F."/>
            <person name="Liu W."/>
            <person name="Song Y."/>
            <person name="Salvetti E."/>
            <person name="Wrobel A."/>
            <person name="Rasinkangas P."/>
            <person name="Parkhill J."/>
            <person name="Rea M.C."/>
            <person name="O'Sullivan O."/>
            <person name="Ritari J."/>
            <person name="Douillard F.P."/>
            <person name="Paul Ross R."/>
            <person name="Yang R."/>
            <person name="Briner A.E."/>
            <person name="Felis G.E."/>
            <person name="de Vos W.M."/>
            <person name="Barrangou R."/>
            <person name="Klaenhammer T.R."/>
            <person name="Caufield P.W."/>
            <person name="Cui Y."/>
            <person name="Zhang H."/>
            <person name="O'Toole P.W."/>
        </authorList>
    </citation>
    <scope>NUCLEOTIDE SEQUENCE [LARGE SCALE GENOMIC DNA]</scope>
    <source>
        <strain evidence="1 2">DSM 20605</strain>
    </source>
</reference>
<organism evidence="1 2">
    <name type="scientific">Liquorilactobacillus vini DSM 20605</name>
    <dbReference type="NCBI Taxonomy" id="1133569"/>
    <lineage>
        <taxon>Bacteria</taxon>
        <taxon>Bacillati</taxon>
        <taxon>Bacillota</taxon>
        <taxon>Bacilli</taxon>
        <taxon>Lactobacillales</taxon>
        <taxon>Lactobacillaceae</taxon>
        <taxon>Liquorilactobacillus</taxon>
    </lineage>
</organism>
<protein>
    <submittedName>
        <fullName evidence="1">Uncharacterized protein</fullName>
    </submittedName>
</protein>
<evidence type="ECO:0000313" key="1">
    <source>
        <dbReference type="EMBL" id="KRM89546.1"/>
    </source>
</evidence>